<comment type="caution">
    <text evidence="2">The sequence shown here is derived from an EMBL/GenBank/DDBJ whole genome shotgun (WGS) entry which is preliminary data.</text>
</comment>
<dbReference type="InterPro" id="IPR036388">
    <property type="entry name" value="WH-like_DNA-bd_sf"/>
</dbReference>
<feature type="domain" description="RNA polymerase sigma factor 70 region 4 type 2" evidence="1">
    <location>
        <begin position="112"/>
        <end position="159"/>
    </location>
</feature>
<dbReference type="InterPro" id="IPR013249">
    <property type="entry name" value="RNA_pol_sigma70_r4_t2"/>
</dbReference>
<dbReference type="Pfam" id="PF08281">
    <property type="entry name" value="Sigma70_r4_2"/>
    <property type="match status" value="1"/>
</dbReference>
<dbReference type="EMBL" id="JAUJEA010000008">
    <property type="protein sequence ID" value="MDN5203642.1"/>
    <property type="molecule type" value="Genomic_DNA"/>
</dbReference>
<accession>A0ABT8KUK3</accession>
<name>A0ABT8KUK3_9BACT</name>
<proteinExistence type="predicted"/>
<dbReference type="Gene3D" id="1.10.10.10">
    <property type="entry name" value="Winged helix-like DNA-binding domain superfamily/Winged helix DNA-binding domain"/>
    <property type="match status" value="1"/>
</dbReference>
<dbReference type="InterPro" id="IPR014284">
    <property type="entry name" value="RNA_pol_sigma-70_dom"/>
</dbReference>
<organism evidence="2 3">
    <name type="scientific">Splendidivirga corallicola</name>
    <dbReference type="NCBI Taxonomy" id="3051826"/>
    <lineage>
        <taxon>Bacteria</taxon>
        <taxon>Pseudomonadati</taxon>
        <taxon>Bacteroidota</taxon>
        <taxon>Cytophagia</taxon>
        <taxon>Cytophagales</taxon>
        <taxon>Splendidivirgaceae</taxon>
        <taxon>Splendidivirga</taxon>
    </lineage>
</organism>
<protein>
    <submittedName>
        <fullName evidence="2">Sigma-70 family RNA polymerase sigma factor</fullName>
    </submittedName>
</protein>
<dbReference type="InterPro" id="IPR052704">
    <property type="entry name" value="ECF_Sigma-70_Domain"/>
</dbReference>
<sequence>MVNFSNTNKEQDLKEYINLLFPYAYNILGSTDDAKDAVQDVMSNYVASSRKHEIQNLGGYLVKGVINQSINIKNKKNKTDSDRISLPEPVATERADTDVHLRDIASYALLILLEQLSVKERAVFILKEAFSYSHQEIADVLSSTVENSRKLLSRAKEKLHKSKQALYPSKGKKAFQQMENFVDAIRNGDTKNLEHLLSNDIMVVADGGTKVQVVRDITTGKKASINLLLYVFDKFLKSQSVRYTEINHQPAILYYEGKTLISCQVFSMNAEYKICKISAIVDPDKLRHITQNTL</sequence>
<dbReference type="Gene3D" id="1.10.1740.10">
    <property type="match status" value="1"/>
</dbReference>
<evidence type="ECO:0000313" key="3">
    <source>
        <dbReference type="Proteomes" id="UP001172082"/>
    </source>
</evidence>
<evidence type="ECO:0000313" key="2">
    <source>
        <dbReference type="EMBL" id="MDN5203642.1"/>
    </source>
</evidence>
<dbReference type="InterPro" id="IPR013324">
    <property type="entry name" value="RNA_pol_sigma_r3/r4-like"/>
</dbReference>
<dbReference type="InterPro" id="IPR013325">
    <property type="entry name" value="RNA_pol_sigma_r2"/>
</dbReference>
<dbReference type="SUPFAM" id="SSF88659">
    <property type="entry name" value="Sigma3 and sigma4 domains of RNA polymerase sigma factors"/>
    <property type="match status" value="1"/>
</dbReference>
<dbReference type="SUPFAM" id="SSF88946">
    <property type="entry name" value="Sigma2 domain of RNA polymerase sigma factors"/>
    <property type="match status" value="1"/>
</dbReference>
<evidence type="ECO:0000259" key="1">
    <source>
        <dbReference type="Pfam" id="PF08281"/>
    </source>
</evidence>
<gene>
    <name evidence="2" type="ORF">QQ008_19795</name>
</gene>
<keyword evidence="3" id="KW-1185">Reference proteome</keyword>
<dbReference type="Proteomes" id="UP001172082">
    <property type="component" value="Unassembled WGS sequence"/>
</dbReference>
<reference evidence="2" key="1">
    <citation type="submission" date="2023-06" db="EMBL/GenBank/DDBJ databases">
        <title>Genomic of Parafulvivirga corallium.</title>
        <authorList>
            <person name="Wang G."/>
        </authorList>
    </citation>
    <scope>NUCLEOTIDE SEQUENCE</scope>
    <source>
        <strain evidence="2">BMA10</strain>
    </source>
</reference>
<dbReference type="RefSeq" id="WP_346753665.1">
    <property type="nucleotide sequence ID" value="NZ_JAUJEA010000008.1"/>
</dbReference>
<dbReference type="PANTHER" id="PTHR30173">
    <property type="entry name" value="SIGMA 19 FACTOR"/>
    <property type="match status" value="1"/>
</dbReference>
<dbReference type="PANTHER" id="PTHR30173:SF36">
    <property type="entry name" value="ECF RNA POLYMERASE SIGMA FACTOR SIGJ"/>
    <property type="match status" value="1"/>
</dbReference>
<dbReference type="NCBIfam" id="TIGR02937">
    <property type="entry name" value="sigma70-ECF"/>
    <property type="match status" value="1"/>
</dbReference>